<evidence type="ECO:0000313" key="2">
    <source>
        <dbReference type="EMBL" id="OWF46969.1"/>
    </source>
</evidence>
<comment type="caution">
    <text evidence="2">The sequence shown here is derived from an EMBL/GenBank/DDBJ whole genome shotgun (WGS) entry which is preliminary data.</text>
</comment>
<dbReference type="InterPro" id="IPR006885">
    <property type="entry name" value="NADH_UbQ_FeS_4_mit-like"/>
</dbReference>
<dbReference type="PANTHER" id="PTHR12219:SF17">
    <property type="entry name" value="WD REPEAT-CONTAINING PROTEIN 93"/>
    <property type="match status" value="1"/>
</dbReference>
<sequence length="737" mass="83466">MPVYLRNNVNFTPPSLDHIPVEQEDDYVQDPEQLKDHLPQPYRMLDKVLNKVFDDAWAIIEQRENAALEESLRFKPPQFDYEEQIEVLGGATSVTCSSDGKVVFVGLPNGIAVLDSVTQNRICAWEEDKVEIIRLKTYPIAENMYLIISLDDMGLARLHAFAGERLFLLKLLNETQEEKSSTRLLIHKCEASAEGEYLGSLVENPTSAEVWLEIYRLPRDEWVQELEKRLADAQKEMEKKDGKAVEEPPPPVATEEGEGDTEQQTQETQPDTTPQSTQPDKGAKFSQLSLIMKLKPPPTPTGNLASSTHGACQKVDSGDVIGTGQNHILTSSHLEQRAEIFENNYKHMLDYLPKEEKMIDLIRDVNFHFMTSGRLMHNSQESPNHPGSPTNVAVWWQNSTHLYHYSVFKQPAKDGEMKPDLVWPFTSKITATTMSTDSNLLVIGLASGNVVVWDRYLGMQRGVVNITTKAAVQQMWFLDPSLCPQDENNYPPYLTKTTAYLLVQSSDGAMFYLMCGAGLPLEPYCVSPPVDIEENMFTRVEPVPGKPELTMVVLKKGAIQIKHTLNGNVLCEAKLPPTHQLVTPWDPIITTACRGERLFVRGEAKVEKPIEEENETTPEPQPEVDPVASMLFVFALKAFAPLEEFMVSERTPVAFTIHTTIDKRVDALMTERIAQQALRKTRMQDRWGLMKEEIWAILQYKEQAERQADQRPVYNYQTIYHYEQTPGSIGWGTALFN</sequence>
<accession>A0A210QE22</accession>
<reference evidence="2 3" key="1">
    <citation type="journal article" date="2017" name="Nat. Ecol. Evol.">
        <title>Scallop genome provides insights into evolution of bilaterian karyotype and development.</title>
        <authorList>
            <person name="Wang S."/>
            <person name="Zhang J."/>
            <person name="Jiao W."/>
            <person name="Li J."/>
            <person name="Xun X."/>
            <person name="Sun Y."/>
            <person name="Guo X."/>
            <person name="Huan P."/>
            <person name="Dong B."/>
            <person name="Zhang L."/>
            <person name="Hu X."/>
            <person name="Sun X."/>
            <person name="Wang J."/>
            <person name="Zhao C."/>
            <person name="Wang Y."/>
            <person name="Wang D."/>
            <person name="Huang X."/>
            <person name="Wang R."/>
            <person name="Lv J."/>
            <person name="Li Y."/>
            <person name="Zhang Z."/>
            <person name="Liu B."/>
            <person name="Lu W."/>
            <person name="Hui Y."/>
            <person name="Liang J."/>
            <person name="Zhou Z."/>
            <person name="Hou R."/>
            <person name="Li X."/>
            <person name="Liu Y."/>
            <person name="Li H."/>
            <person name="Ning X."/>
            <person name="Lin Y."/>
            <person name="Zhao L."/>
            <person name="Xing Q."/>
            <person name="Dou J."/>
            <person name="Li Y."/>
            <person name="Mao J."/>
            <person name="Guo H."/>
            <person name="Dou H."/>
            <person name="Li T."/>
            <person name="Mu C."/>
            <person name="Jiang W."/>
            <person name="Fu Q."/>
            <person name="Fu X."/>
            <person name="Miao Y."/>
            <person name="Liu J."/>
            <person name="Yu Q."/>
            <person name="Li R."/>
            <person name="Liao H."/>
            <person name="Li X."/>
            <person name="Kong Y."/>
            <person name="Jiang Z."/>
            <person name="Chourrout D."/>
            <person name="Li R."/>
            <person name="Bao Z."/>
        </authorList>
    </citation>
    <scope>NUCLEOTIDE SEQUENCE [LARGE SCALE GENOMIC DNA]</scope>
    <source>
        <strain evidence="2 3">PY_sf001</strain>
    </source>
</reference>
<feature type="compositionally biased region" description="Basic and acidic residues" evidence="1">
    <location>
        <begin position="233"/>
        <end position="246"/>
    </location>
</feature>
<evidence type="ECO:0000313" key="3">
    <source>
        <dbReference type="Proteomes" id="UP000242188"/>
    </source>
</evidence>
<dbReference type="Pfam" id="PF21030">
    <property type="entry name" value="WDR93"/>
    <property type="match status" value="1"/>
</dbReference>
<dbReference type="Proteomes" id="UP000242188">
    <property type="component" value="Unassembled WGS sequence"/>
</dbReference>
<feature type="region of interest" description="Disordered" evidence="1">
    <location>
        <begin position="604"/>
        <end position="623"/>
    </location>
</feature>
<dbReference type="AlphaFoldDB" id="A0A210QE22"/>
<evidence type="ECO:0000256" key="1">
    <source>
        <dbReference type="SAM" id="MobiDB-lite"/>
    </source>
</evidence>
<proteinExistence type="predicted"/>
<keyword evidence="3" id="KW-1185">Reference proteome</keyword>
<dbReference type="SUPFAM" id="SSF50998">
    <property type="entry name" value="Quinoprotein alcohol dehydrogenase-like"/>
    <property type="match status" value="1"/>
</dbReference>
<feature type="compositionally biased region" description="Low complexity" evidence="1">
    <location>
        <begin position="262"/>
        <end position="280"/>
    </location>
</feature>
<dbReference type="InterPro" id="IPR049547">
    <property type="entry name" value="WDR93_beta-prop"/>
</dbReference>
<name>A0A210QE22_MIZYE</name>
<protein>
    <submittedName>
        <fullName evidence="2">WD repeat-containing protein 93</fullName>
    </submittedName>
</protein>
<organism evidence="2 3">
    <name type="scientific">Mizuhopecten yessoensis</name>
    <name type="common">Japanese scallop</name>
    <name type="synonym">Patinopecten yessoensis</name>
    <dbReference type="NCBI Taxonomy" id="6573"/>
    <lineage>
        <taxon>Eukaryota</taxon>
        <taxon>Metazoa</taxon>
        <taxon>Spiralia</taxon>
        <taxon>Lophotrochozoa</taxon>
        <taxon>Mollusca</taxon>
        <taxon>Bivalvia</taxon>
        <taxon>Autobranchia</taxon>
        <taxon>Pteriomorphia</taxon>
        <taxon>Pectinida</taxon>
        <taxon>Pectinoidea</taxon>
        <taxon>Pectinidae</taxon>
        <taxon>Mizuhopecten</taxon>
    </lineage>
</organism>
<gene>
    <name evidence="2" type="ORF">KP79_PYT14896</name>
</gene>
<dbReference type="PANTHER" id="PTHR12219">
    <property type="entry name" value="NADH-UBIQUINONE OXIDOREDUCTASE"/>
    <property type="match status" value="1"/>
</dbReference>
<feature type="region of interest" description="Disordered" evidence="1">
    <location>
        <begin position="233"/>
        <end position="282"/>
    </location>
</feature>
<dbReference type="InterPro" id="IPR011047">
    <property type="entry name" value="Quinoprotein_ADH-like_sf"/>
</dbReference>
<dbReference type="GO" id="GO:0022900">
    <property type="term" value="P:electron transport chain"/>
    <property type="evidence" value="ECO:0007669"/>
    <property type="project" value="InterPro"/>
</dbReference>
<dbReference type="OrthoDB" id="547231at2759"/>
<dbReference type="EMBL" id="NEDP02004063">
    <property type="protein sequence ID" value="OWF46969.1"/>
    <property type="molecule type" value="Genomic_DNA"/>
</dbReference>